<sequence length="167" mass="18938">MSSRENPSPPWTYRMEVSPTGQGPAPAAANYNDPVALLHFLVNLQNQTLEIQRQILENQRQQLELSREAAQVNREQRARQIAELERWQTGHEPVLEHCRESLGNLEKVHAALMGELADYVSDHHENLLEGDFALTDFVDRFGPRLAHLNTMLAVLRPLAAAVRKTES</sequence>
<proteinExistence type="predicted"/>
<feature type="coiled-coil region" evidence="1">
    <location>
        <begin position="46"/>
        <end position="73"/>
    </location>
</feature>
<keyword evidence="1" id="KW-0175">Coiled coil</keyword>
<reference evidence="3" key="1">
    <citation type="submission" date="2024-05" db="EMBL/GenBank/DDBJ databases">
        <title>Planctomycetes of the genus Singulisphaera possess chitinolytic capabilities.</title>
        <authorList>
            <person name="Ivanova A."/>
        </authorList>
    </citation>
    <scope>NUCLEOTIDE SEQUENCE</scope>
    <source>
        <strain evidence="3">Ch08T</strain>
    </source>
</reference>
<dbReference type="RefSeq" id="WP_406695737.1">
    <property type="nucleotide sequence ID" value="NZ_CP155447.1"/>
</dbReference>
<protein>
    <submittedName>
        <fullName evidence="3">Uncharacterized protein</fullName>
    </submittedName>
</protein>
<gene>
    <name evidence="3" type="ORF">V5E97_32525</name>
</gene>
<accession>A0AAU7CCU5</accession>
<evidence type="ECO:0000313" key="3">
    <source>
        <dbReference type="EMBL" id="XBH02996.1"/>
    </source>
</evidence>
<dbReference type="AlphaFoldDB" id="A0AAU7CCU5"/>
<organism evidence="3">
    <name type="scientific">Singulisphaera sp. Ch08</name>
    <dbReference type="NCBI Taxonomy" id="3120278"/>
    <lineage>
        <taxon>Bacteria</taxon>
        <taxon>Pseudomonadati</taxon>
        <taxon>Planctomycetota</taxon>
        <taxon>Planctomycetia</taxon>
        <taxon>Isosphaerales</taxon>
        <taxon>Isosphaeraceae</taxon>
        <taxon>Singulisphaera</taxon>
    </lineage>
</organism>
<evidence type="ECO:0000256" key="1">
    <source>
        <dbReference type="SAM" id="Coils"/>
    </source>
</evidence>
<dbReference type="EMBL" id="CP155447">
    <property type="protein sequence ID" value="XBH02996.1"/>
    <property type="molecule type" value="Genomic_DNA"/>
</dbReference>
<name>A0AAU7CCU5_9BACT</name>
<evidence type="ECO:0000256" key="2">
    <source>
        <dbReference type="SAM" id="MobiDB-lite"/>
    </source>
</evidence>
<feature type="region of interest" description="Disordered" evidence="2">
    <location>
        <begin position="1"/>
        <end position="26"/>
    </location>
</feature>